<gene>
    <name evidence="2" type="primary">menC_2</name>
    <name evidence="2" type="ORF">NCTC7307_01860</name>
</gene>
<dbReference type="GO" id="GO:0046872">
    <property type="term" value="F:metal ion binding"/>
    <property type="evidence" value="ECO:0007669"/>
    <property type="project" value="UniProtKB-KW"/>
</dbReference>
<dbReference type="PANTHER" id="PTHR48073:SF2">
    <property type="entry name" value="O-SUCCINYLBENZOATE SYNTHASE"/>
    <property type="match status" value="1"/>
</dbReference>
<organism evidence="2 3">
    <name type="scientific">Salmonella enterica subsp. arizonae</name>
    <dbReference type="NCBI Taxonomy" id="59203"/>
    <lineage>
        <taxon>Bacteria</taxon>
        <taxon>Pseudomonadati</taxon>
        <taxon>Pseudomonadota</taxon>
        <taxon>Gammaproteobacteria</taxon>
        <taxon>Enterobacterales</taxon>
        <taxon>Enterobacteriaceae</taxon>
        <taxon>Salmonella</taxon>
    </lineage>
</organism>
<keyword evidence="3" id="KW-1185">Reference proteome</keyword>
<dbReference type="GO" id="GO:0043748">
    <property type="term" value="F:O-succinylbenzoate synthase activity"/>
    <property type="evidence" value="ECO:0007669"/>
    <property type="project" value="UniProtKB-EC"/>
</dbReference>
<keyword evidence="2" id="KW-0456">Lyase</keyword>
<dbReference type="EC" id="4.2.1.113" evidence="2"/>
<dbReference type="InterPro" id="IPR036849">
    <property type="entry name" value="Enolase-like_C_sf"/>
</dbReference>
<dbReference type="PANTHER" id="PTHR48073">
    <property type="entry name" value="O-SUCCINYLBENZOATE SYNTHASE-RELATED"/>
    <property type="match status" value="1"/>
</dbReference>
<evidence type="ECO:0000256" key="1">
    <source>
        <dbReference type="ARBA" id="ARBA00022723"/>
    </source>
</evidence>
<proteinExistence type="predicted"/>
<evidence type="ECO:0000313" key="3">
    <source>
        <dbReference type="Proteomes" id="UP000248731"/>
    </source>
</evidence>
<accession>A0A2X4TJV6</accession>
<dbReference type="Proteomes" id="UP000248731">
    <property type="component" value="Chromosome 1"/>
</dbReference>
<dbReference type="AlphaFoldDB" id="A0A2X4TJV6"/>
<dbReference type="EMBL" id="LS483466">
    <property type="protein sequence ID" value="SQI22688.1"/>
    <property type="molecule type" value="Genomic_DNA"/>
</dbReference>
<dbReference type="Gene3D" id="3.20.20.120">
    <property type="entry name" value="Enolase-like C-terminal domain"/>
    <property type="match status" value="1"/>
</dbReference>
<protein>
    <submittedName>
        <fullName evidence="2">O-succinylbenzoate-CoA synthase</fullName>
        <ecNumber evidence="2">4.2.1.113</ecNumber>
    </submittedName>
</protein>
<sequence>MLNPDYRPRIAFLEEPCKTRDDSCAFARETGIAIAWDESLREPDFVFEAQEGVSAVVIKPMLTGALDKVRAQVAAAHALG</sequence>
<name>A0A2X4TJV6_SALER</name>
<reference evidence="2 3" key="1">
    <citation type="submission" date="2018-06" db="EMBL/GenBank/DDBJ databases">
        <authorList>
            <consortium name="Pathogen Informatics"/>
            <person name="Doyle S."/>
        </authorList>
    </citation>
    <scope>NUCLEOTIDE SEQUENCE [LARGE SCALE GENOMIC DNA]</scope>
    <source>
        <strain evidence="2 3">NCTC7307</strain>
    </source>
</reference>
<dbReference type="SUPFAM" id="SSF51604">
    <property type="entry name" value="Enolase C-terminal domain-like"/>
    <property type="match status" value="1"/>
</dbReference>
<evidence type="ECO:0000313" key="2">
    <source>
        <dbReference type="EMBL" id="SQI22688.1"/>
    </source>
</evidence>
<keyword evidence="1" id="KW-0479">Metal-binding</keyword>